<keyword evidence="8" id="KW-0479">Metal-binding</keyword>
<evidence type="ECO:0000313" key="18">
    <source>
        <dbReference type="EMBL" id="GFS75130.1"/>
    </source>
</evidence>
<feature type="region of interest" description="Disordered" evidence="16">
    <location>
        <begin position="42"/>
        <end position="61"/>
    </location>
</feature>
<feature type="non-terminal residue" evidence="19">
    <location>
        <position position="283"/>
    </location>
</feature>
<evidence type="ECO:0000256" key="15">
    <source>
        <dbReference type="ARBA" id="ARBA00029903"/>
    </source>
</evidence>
<dbReference type="InterPro" id="IPR036444">
    <property type="entry name" value="PLipase_A2_dom_sf"/>
</dbReference>
<dbReference type="Proteomes" id="UP000887013">
    <property type="component" value="Unassembled WGS sequence"/>
</dbReference>
<dbReference type="FunFam" id="1.20.90.10:FF:000002">
    <property type="entry name" value="Phospholipase A2 group III"/>
    <property type="match status" value="1"/>
</dbReference>
<evidence type="ECO:0000256" key="3">
    <source>
        <dbReference type="ARBA" id="ARBA00004613"/>
    </source>
</evidence>
<dbReference type="PANTHER" id="PTHR12253">
    <property type="entry name" value="RH14732P"/>
    <property type="match status" value="1"/>
</dbReference>
<evidence type="ECO:0000256" key="5">
    <source>
        <dbReference type="ARBA" id="ARBA00013278"/>
    </source>
</evidence>
<proteinExistence type="inferred from homology"/>
<evidence type="ECO:0000256" key="4">
    <source>
        <dbReference type="ARBA" id="ARBA00009659"/>
    </source>
</evidence>
<dbReference type="SUPFAM" id="SSF48619">
    <property type="entry name" value="Phospholipase A2, PLA2"/>
    <property type="match status" value="1"/>
</dbReference>
<keyword evidence="12" id="KW-0443">Lipid metabolism</keyword>
<feature type="compositionally biased region" description="Basic and acidic residues" evidence="16">
    <location>
        <begin position="49"/>
        <end position="61"/>
    </location>
</feature>
<dbReference type="EMBL" id="BMAW01056541">
    <property type="protein sequence ID" value="GFT06304.1"/>
    <property type="molecule type" value="Genomic_DNA"/>
</dbReference>
<keyword evidence="10" id="KW-0106">Calcium</keyword>
<comment type="subcellular location">
    <subcellularLocation>
        <location evidence="3">Secreted</location>
    </subcellularLocation>
</comment>
<keyword evidence="9" id="KW-0378">Hydrolase</keyword>
<evidence type="ECO:0000256" key="11">
    <source>
        <dbReference type="ARBA" id="ARBA00022963"/>
    </source>
</evidence>
<evidence type="ECO:0000313" key="19">
    <source>
        <dbReference type="EMBL" id="GFT06304.1"/>
    </source>
</evidence>
<name>A0A8X6NC81_NEPPI</name>
<dbReference type="GO" id="GO:0005576">
    <property type="term" value="C:extracellular region"/>
    <property type="evidence" value="ECO:0007669"/>
    <property type="project" value="UniProtKB-SubCell"/>
</dbReference>
<reference evidence="19" key="1">
    <citation type="submission" date="2020-08" db="EMBL/GenBank/DDBJ databases">
        <title>Multicomponent nature underlies the extraordinary mechanical properties of spider dragline silk.</title>
        <authorList>
            <person name="Kono N."/>
            <person name="Nakamura H."/>
            <person name="Mori M."/>
            <person name="Yoshida Y."/>
            <person name="Ohtoshi R."/>
            <person name="Malay A.D."/>
            <person name="Moran D.A.P."/>
            <person name="Tomita M."/>
            <person name="Numata K."/>
            <person name="Arakawa K."/>
        </authorList>
    </citation>
    <scope>NUCLEOTIDE SEQUENCE</scope>
</reference>
<dbReference type="AlphaFoldDB" id="A0A8X6NC81"/>
<dbReference type="GO" id="GO:0006644">
    <property type="term" value="P:phospholipid metabolic process"/>
    <property type="evidence" value="ECO:0007669"/>
    <property type="project" value="InterPro"/>
</dbReference>
<comment type="caution">
    <text evidence="19">The sequence shown here is derived from an EMBL/GenBank/DDBJ whole genome shotgun (WGS) entry which is preliminary data.</text>
</comment>
<evidence type="ECO:0000256" key="6">
    <source>
        <dbReference type="ARBA" id="ARBA00021721"/>
    </source>
</evidence>
<comment type="catalytic activity">
    <reaction evidence="1">
        <text>a 1,2-diacyl-sn-glycero-3-phosphocholine + H2O = a 1-acyl-sn-glycero-3-phosphocholine + a fatty acid + H(+)</text>
        <dbReference type="Rhea" id="RHEA:15801"/>
        <dbReference type="ChEBI" id="CHEBI:15377"/>
        <dbReference type="ChEBI" id="CHEBI:15378"/>
        <dbReference type="ChEBI" id="CHEBI:28868"/>
        <dbReference type="ChEBI" id="CHEBI:57643"/>
        <dbReference type="ChEBI" id="CHEBI:58168"/>
        <dbReference type="EC" id="3.1.1.4"/>
    </reaction>
</comment>
<evidence type="ECO:0000256" key="8">
    <source>
        <dbReference type="ARBA" id="ARBA00022723"/>
    </source>
</evidence>
<dbReference type="GO" id="GO:0050482">
    <property type="term" value="P:arachidonate secretion"/>
    <property type="evidence" value="ECO:0007669"/>
    <property type="project" value="InterPro"/>
</dbReference>
<gene>
    <name evidence="19" type="primary">PLA2</name>
    <name evidence="18" type="ORF">NPIL_342131</name>
    <name evidence="19" type="ORF">NPIL_667901</name>
</gene>
<keyword evidence="20" id="KW-1185">Reference proteome</keyword>
<evidence type="ECO:0000256" key="7">
    <source>
        <dbReference type="ARBA" id="ARBA00022525"/>
    </source>
</evidence>
<organism evidence="19 20">
    <name type="scientific">Nephila pilipes</name>
    <name type="common">Giant wood spider</name>
    <name type="synonym">Nephila maculata</name>
    <dbReference type="NCBI Taxonomy" id="299642"/>
    <lineage>
        <taxon>Eukaryota</taxon>
        <taxon>Metazoa</taxon>
        <taxon>Ecdysozoa</taxon>
        <taxon>Arthropoda</taxon>
        <taxon>Chelicerata</taxon>
        <taxon>Arachnida</taxon>
        <taxon>Araneae</taxon>
        <taxon>Araneomorphae</taxon>
        <taxon>Entelegynae</taxon>
        <taxon>Araneoidea</taxon>
        <taxon>Nephilidae</taxon>
        <taxon>Nephila</taxon>
    </lineage>
</organism>
<evidence type="ECO:0000259" key="17">
    <source>
        <dbReference type="Pfam" id="PF05826"/>
    </source>
</evidence>
<dbReference type="EMBL" id="BMAW01050398">
    <property type="protein sequence ID" value="GFS75130.1"/>
    <property type="molecule type" value="Genomic_DNA"/>
</dbReference>
<dbReference type="Gene3D" id="1.20.90.10">
    <property type="entry name" value="Phospholipase A2 domain"/>
    <property type="match status" value="1"/>
</dbReference>
<comment type="similarity">
    <text evidence="4">Belongs to the phospholipase A2 family. Group III subfamily.</text>
</comment>
<feature type="domain" description="Phospholipase A2-like central" evidence="17">
    <location>
        <begin position="132"/>
        <end position="225"/>
    </location>
</feature>
<evidence type="ECO:0000256" key="13">
    <source>
        <dbReference type="ARBA" id="ARBA00023145"/>
    </source>
</evidence>
<dbReference type="GO" id="GO:0004623">
    <property type="term" value="F:phospholipase A2 activity"/>
    <property type="evidence" value="ECO:0007669"/>
    <property type="project" value="UniProtKB-EC"/>
</dbReference>
<evidence type="ECO:0000256" key="10">
    <source>
        <dbReference type="ARBA" id="ARBA00022837"/>
    </source>
</evidence>
<keyword evidence="11" id="KW-0442">Lipid degradation</keyword>
<evidence type="ECO:0000256" key="16">
    <source>
        <dbReference type="SAM" id="MobiDB-lite"/>
    </source>
</evidence>
<sequence length="283" mass="32396">KAIKEITEKYAVLKRSEEDMMSILRKCDKFSKLKKVAAGKSGNNINELQPDKRRETKIKAPETSKLSKTSFRIWDIIYPAIVMSKTEIIKLDLDVVQNETNSDKGPMYQNIKLSMTAQKPSADNSSRVSMVLPGTKWCGPGDVAEHLNDLGYFEDVDRCCRDHDICDDIIESGRTKYNLTNDTPFTVLSCNCDYDFYDCLSRIDTITSNTMGHTYFNVLQKYCYALDHPKKCKTYSTSMKGTCVEYETDYTAEKIYQWIPPKQYLKRALPPFPVTLAFLNQGI</sequence>
<dbReference type="InterPro" id="IPR016090">
    <property type="entry name" value="PLA2-like_dom"/>
</dbReference>
<evidence type="ECO:0000256" key="2">
    <source>
        <dbReference type="ARBA" id="ARBA00001913"/>
    </source>
</evidence>
<keyword evidence="13" id="KW-0865">Zymogen</keyword>
<evidence type="ECO:0000313" key="20">
    <source>
        <dbReference type="Proteomes" id="UP000887013"/>
    </source>
</evidence>
<dbReference type="GO" id="GO:0046872">
    <property type="term" value="F:metal ion binding"/>
    <property type="evidence" value="ECO:0007669"/>
    <property type="project" value="UniProtKB-KW"/>
</dbReference>
<evidence type="ECO:0000256" key="1">
    <source>
        <dbReference type="ARBA" id="ARBA00001604"/>
    </source>
</evidence>
<dbReference type="EC" id="3.1.1.4" evidence="5"/>
<dbReference type="OrthoDB" id="6423898at2759"/>
<dbReference type="GO" id="GO:0016042">
    <property type="term" value="P:lipid catabolic process"/>
    <property type="evidence" value="ECO:0007669"/>
    <property type="project" value="UniProtKB-KW"/>
</dbReference>
<accession>A0A8X6NC81</accession>
<keyword evidence="7" id="KW-0964">Secreted</keyword>
<dbReference type="InterPro" id="IPR033113">
    <property type="entry name" value="PLA2_histidine"/>
</dbReference>
<evidence type="ECO:0000256" key="12">
    <source>
        <dbReference type="ARBA" id="ARBA00023098"/>
    </source>
</evidence>
<protein>
    <recommendedName>
        <fullName evidence="6">Phospholipase A2</fullName>
        <ecNumber evidence="5">3.1.1.4</ecNumber>
    </recommendedName>
    <alternativeName>
        <fullName evidence="15">Phosphatidylcholine 2-acylhydrolase</fullName>
    </alternativeName>
</protein>
<evidence type="ECO:0000256" key="9">
    <source>
        <dbReference type="ARBA" id="ARBA00022801"/>
    </source>
</evidence>
<dbReference type="CDD" id="cd04704">
    <property type="entry name" value="PLA2_bee_venom_like"/>
    <property type="match status" value="1"/>
</dbReference>
<comment type="cofactor">
    <cofactor evidence="2">
        <name>Ca(2+)</name>
        <dbReference type="ChEBI" id="CHEBI:29108"/>
    </cofactor>
</comment>
<keyword evidence="14" id="KW-1015">Disulfide bond</keyword>
<dbReference type="PROSITE" id="PS00118">
    <property type="entry name" value="PA2_HIS"/>
    <property type="match status" value="1"/>
</dbReference>
<evidence type="ECO:0000256" key="14">
    <source>
        <dbReference type="ARBA" id="ARBA00023157"/>
    </source>
</evidence>
<dbReference type="Pfam" id="PF05826">
    <property type="entry name" value="Phospholip_A2_2"/>
    <property type="match status" value="1"/>
</dbReference>